<keyword evidence="2" id="KW-0560">Oxidoreductase</keyword>
<dbReference type="NCBIfam" id="NF005559">
    <property type="entry name" value="PRK07231.1"/>
    <property type="match status" value="1"/>
</dbReference>
<dbReference type="CDD" id="cd05233">
    <property type="entry name" value="SDR_c"/>
    <property type="match status" value="1"/>
</dbReference>
<dbReference type="PROSITE" id="PS00061">
    <property type="entry name" value="ADH_SHORT"/>
    <property type="match status" value="1"/>
</dbReference>
<dbReference type="SUPFAM" id="SSF51735">
    <property type="entry name" value="NAD(P)-binding Rossmann-fold domains"/>
    <property type="match status" value="1"/>
</dbReference>
<dbReference type="GO" id="GO:0016491">
    <property type="term" value="F:oxidoreductase activity"/>
    <property type="evidence" value="ECO:0007669"/>
    <property type="project" value="UniProtKB-KW"/>
</dbReference>
<dbReference type="RefSeq" id="WP_062543290.1">
    <property type="nucleotide sequence ID" value="NZ_CP012643.1"/>
</dbReference>
<dbReference type="Gene3D" id="3.40.50.720">
    <property type="entry name" value="NAD(P)-binding Rossmann-like Domain"/>
    <property type="match status" value="1"/>
</dbReference>
<evidence type="ECO:0000256" key="1">
    <source>
        <dbReference type="ARBA" id="ARBA00006484"/>
    </source>
</evidence>
<evidence type="ECO:0000313" key="3">
    <source>
        <dbReference type="EMBL" id="ALI98879.1"/>
    </source>
</evidence>
<accession>A0A0P0CWW8</accession>
<dbReference type="AlphaFoldDB" id="A0A0P0CWW8"/>
<dbReference type="STRING" id="512763.DC20_07690"/>
<dbReference type="InterPro" id="IPR036291">
    <property type="entry name" value="NAD(P)-bd_dom_sf"/>
</dbReference>
<organism evidence="3 4">
    <name type="scientific">Rufibacter tibetensis</name>
    <dbReference type="NCBI Taxonomy" id="512763"/>
    <lineage>
        <taxon>Bacteria</taxon>
        <taxon>Pseudomonadati</taxon>
        <taxon>Bacteroidota</taxon>
        <taxon>Cytophagia</taxon>
        <taxon>Cytophagales</taxon>
        <taxon>Hymenobacteraceae</taxon>
        <taxon>Rufibacter</taxon>
    </lineage>
</organism>
<evidence type="ECO:0000313" key="4">
    <source>
        <dbReference type="Proteomes" id="UP000061382"/>
    </source>
</evidence>
<dbReference type="PANTHER" id="PTHR24321:SF8">
    <property type="entry name" value="ESTRADIOL 17-BETA-DEHYDROGENASE 8-RELATED"/>
    <property type="match status" value="1"/>
</dbReference>
<dbReference type="InterPro" id="IPR002347">
    <property type="entry name" value="SDR_fam"/>
</dbReference>
<dbReference type="PRINTS" id="PR00080">
    <property type="entry name" value="SDRFAMILY"/>
</dbReference>
<reference evidence="3 4" key="1">
    <citation type="submission" date="2015-08" db="EMBL/GenBank/DDBJ databases">
        <title>Complete genome sequence of Rufibacter tibetensis strain 1351t, a radiation-resistant bacterium from tibet plateau.</title>
        <authorList>
            <person name="Dai J."/>
        </authorList>
    </citation>
    <scope>NUCLEOTIDE SEQUENCE [LARGE SCALE GENOMIC DNA]</scope>
    <source>
        <strain evidence="3 4">1351</strain>
    </source>
</reference>
<sequence length="251" mass="26892">MKPLENKVALVTGAAGGIGKATANRLLQEGASVLLVDLNEASLKETFSELNSDQAAYFAADVSKEEDAIAYVQVALERFGKLDIFFANAGIEGVMKPIQEYPTEVFDKVYNVNVKGTFLGLKYAIPVISDGGSIIITSSIGGFGSSPFASAYVASKHAVLGIMRTAALELAPRKVRVNTVHPSQTNTRMMQDIEKDLGDAKARETFAAAIPLGRYAEPEEIANMVYFLASDQSEFITGTTFRVDGGMDASF</sequence>
<dbReference type="EMBL" id="CP012643">
    <property type="protein sequence ID" value="ALI98879.1"/>
    <property type="molecule type" value="Genomic_DNA"/>
</dbReference>
<dbReference type="OrthoDB" id="9804104at2"/>
<evidence type="ECO:0000256" key="2">
    <source>
        <dbReference type="ARBA" id="ARBA00023002"/>
    </source>
</evidence>
<dbReference type="InterPro" id="IPR020904">
    <property type="entry name" value="Sc_DH/Rdtase_CS"/>
</dbReference>
<dbReference type="PANTHER" id="PTHR24321">
    <property type="entry name" value="DEHYDROGENASES, SHORT CHAIN"/>
    <property type="match status" value="1"/>
</dbReference>
<dbReference type="FunFam" id="3.40.50.720:FF:000084">
    <property type="entry name" value="Short-chain dehydrogenase reductase"/>
    <property type="match status" value="1"/>
</dbReference>
<proteinExistence type="inferred from homology"/>
<dbReference type="Pfam" id="PF13561">
    <property type="entry name" value="adh_short_C2"/>
    <property type="match status" value="1"/>
</dbReference>
<gene>
    <name evidence="3" type="ORF">DC20_07690</name>
</gene>
<dbReference type="PATRIC" id="fig|512763.3.peg.1693"/>
<dbReference type="PRINTS" id="PR00081">
    <property type="entry name" value="GDHRDH"/>
</dbReference>
<dbReference type="Proteomes" id="UP000061382">
    <property type="component" value="Chromosome"/>
</dbReference>
<protein>
    <submittedName>
        <fullName evidence="3">Oxidoreductase</fullName>
    </submittedName>
</protein>
<comment type="similarity">
    <text evidence="1">Belongs to the short-chain dehydrogenases/reductases (SDR) family.</text>
</comment>
<dbReference type="KEGG" id="rti:DC20_07690"/>
<name>A0A0P0CWW8_9BACT</name>
<keyword evidence="4" id="KW-1185">Reference proteome</keyword>